<evidence type="ECO:0000313" key="2">
    <source>
        <dbReference type="Proteomes" id="UP001165384"/>
    </source>
</evidence>
<gene>
    <name evidence="1" type="ORF">LZ012_12425</name>
</gene>
<evidence type="ECO:0000313" key="1">
    <source>
        <dbReference type="EMBL" id="MCG2577799.1"/>
    </source>
</evidence>
<reference evidence="1" key="1">
    <citation type="submission" date="2022-01" db="EMBL/GenBank/DDBJ databases">
        <authorList>
            <person name="Jo J.-H."/>
            <person name="Im W.-T."/>
        </authorList>
    </citation>
    <scope>NUCLEOTIDE SEQUENCE</scope>
    <source>
        <strain evidence="1">XY25</strain>
    </source>
</reference>
<dbReference type="EMBL" id="JAKLTN010000002">
    <property type="protein sequence ID" value="MCG2577799.1"/>
    <property type="molecule type" value="Genomic_DNA"/>
</dbReference>
<name>A0ABS9K3R1_9RHOO</name>
<proteinExistence type="predicted"/>
<comment type="caution">
    <text evidence="1">The sequence shown here is derived from an EMBL/GenBank/DDBJ whole genome shotgun (WGS) entry which is preliminary data.</text>
</comment>
<protein>
    <submittedName>
        <fullName evidence="1">DUF2946 family protein</fullName>
    </submittedName>
</protein>
<sequence length="180" mass="20155">MTVDLSAIAKWPNVPACYDWLSLDRRGNWRLQGERVTHRGLIDFMNRQYGSDEAGRWFVQNGPQRVFVTLVRTPWVFRREGDGFVSHTGQPADAVQGIYLDEEGSIVLETALGIGMLDDRELAGFLAECRDQDGRSASEAALIELMTTGAGTIFWHTHRLQSIASSDLPMRFGFDPAPKP</sequence>
<dbReference type="InterPro" id="IPR021332">
    <property type="entry name" value="DUF2944"/>
</dbReference>
<accession>A0ABS9K3R1</accession>
<organism evidence="1 2">
    <name type="scientific">Dechloromonas hankyongensis</name>
    <dbReference type="NCBI Taxonomy" id="2908002"/>
    <lineage>
        <taxon>Bacteria</taxon>
        <taxon>Pseudomonadati</taxon>
        <taxon>Pseudomonadota</taxon>
        <taxon>Betaproteobacteria</taxon>
        <taxon>Rhodocyclales</taxon>
        <taxon>Azonexaceae</taxon>
        <taxon>Dechloromonas</taxon>
    </lineage>
</organism>
<dbReference type="RefSeq" id="WP_275711131.1">
    <property type="nucleotide sequence ID" value="NZ_JAKLTN010000002.1"/>
</dbReference>
<dbReference type="Pfam" id="PF11161">
    <property type="entry name" value="DUF2944"/>
    <property type="match status" value="1"/>
</dbReference>
<dbReference type="Proteomes" id="UP001165384">
    <property type="component" value="Unassembled WGS sequence"/>
</dbReference>
<keyword evidence="2" id="KW-1185">Reference proteome</keyword>